<keyword evidence="1" id="KW-0378">Hydrolase</keyword>
<dbReference type="Proteomes" id="UP000317039">
    <property type="component" value="Chromosome"/>
</dbReference>
<sequence>MTTLVDLLATRRCLLLDFDGPICTVFAGASNREAATMLASVLDSPLPEEIADTNDPFDVLQYAASLDPITAAAVERRFTEVELQAVKTAQPTPFTRRFLSYFAEVAEGIAVVTDNSTTAATAYFAAHDGYPRWFVNAVHGRTSADVSLGKSSPHLLYQAMEQCLATPDECCFVGDSVSDIETGQAAGFPVIAFADRPEKVQRFAEHAPAAIITSMEELSDAAALLL</sequence>
<dbReference type="GO" id="GO:0006281">
    <property type="term" value="P:DNA repair"/>
    <property type="evidence" value="ECO:0007669"/>
    <property type="project" value="TreeGrafter"/>
</dbReference>
<proteinExistence type="predicted"/>
<reference evidence="1 2" key="1">
    <citation type="submission" date="2019-07" db="EMBL/GenBank/DDBJ databases">
        <title>Complete Genome Sequence and Methylome Analysis of Nocardia otitidis-caviarum NEB252.</title>
        <authorList>
            <person name="Fomenkov A."/>
            <person name="Anton B.P."/>
            <person name="Vincze T."/>
            <person name="Roberts R.J."/>
        </authorList>
    </citation>
    <scope>NUCLEOTIDE SEQUENCE [LARGE SCALE GENOMIC DNA]</scope>
    <source>
        <strain evidence="1 2">NEB252</strain>
    </source>
</reference>
<dbReference type="Pfam" id="PF00702">
    <property type="entry name" value="Hydrolase"/>
    <property type="match status" value="1"/>
</dbReference>
<dbReference type="Gene3D" id="3.40.50.1000">
    <property type="entry name" value="HAD superfamily/HAD-like"/>
    <property type="match status" value="1"/>
</dbReference>
<dbReference type="InterPro" id="IPR036412">
    <property type="entry name" value="HAD-like_sf"/>
</dbReference>
<dbReference type="InterPro" id="IPR023214">
    <property type="entry name" value="HAD_sf"/>
</dbReference>
<dbReference type="GO" id="GO:0008967">
    <property type="term" value="F:phosphoglycolate phosphatase activity"/>
    <property type="evidence" value="ECO:0007669"/>
    <property type="project" value="TreeGrafter"/>
</dbReference>
<accession>A0A516NSK1</accession>
<dbReference type="PANTHER" id="PTHR43434">
    <property type="entry name" value="PHOSPHOGLYCOLATE PHOSPHATASE"/>
    <property type="match status" value="1"/>
</dbReference>
<organism evidence="1 2">
    <name type="scientific">Nocardia otitidiscaviarum</name>
    <dbReference type="NCBI Taxonomy" id="1823"/>
    <lineage>
        <taxon>Bacteria</taxon>
        <taxon>Bacillati</taxon>
        <taxon>Actinomycetota</taxon>
        <taxon>Actinomycetes</taxon>
        <taxon>Mycobacteriales</taxon>
        <taxon>Nocardiaceae</taxon>
        <taxon>Nocardia</taxon>
    </lineage>
</organism>
<dbReference type="GO" id="GO:0005829">
    <property type="term" value="C:cytosol"/>
    <property type="evidence" value="ECO:0007669"/>
    <property type="project" value="TreeGrafter"/>
</dbReference>
<name>A0A516NSK1_9NOCA</name>
<dbReference type="SUPFAM" id="SSF56784">
    <property type="entry name" value="HAD-like"/>
    <property type="match status" value="1"/>
</dbReference>
<dbReference type="InterPro" id="IPR050155">
    <property type="entry name" value="HAD-like_hydrolase_sf"/>
</dbReference>
<dbReference type="RefSeq" id="WP_143982854.1">
    <property type="nucleotide sequence ID" value="NZ_CP041695.1"/>
</dbReference>
<dbReference type="GeneID" id="80336070"/>
<dbReference type="AlphaFoldDB" id="A0A516NSK1"/>
<dbReference type="PANTHER" id="PTHR43434:SF1">
    <property type="entry name" value="PHOSPHOGLYCOLATE PHOSPHATASE"/>
    <property type="match status" value="1"/>
</dbReference>
<protein>
    <submittedName>
        <fullName evidence="1">HAD family hydrolase</fullName>
    </submittedName>
</protein>
<dbReference type="EMBL" id="CP041695">
    <property type="protein sequence ID" value="QDP81890.1"/>
    <property type="molecule type" value="Genomic_DNA"/>
</dbReference>
<evidence type="ECO:0000313" key="1">
    <source>
        <dbReference type="EMBL" id="QDP81890.1"/>
    </source>
</evidence>
<dbReference type="KEGG" id="nod:FOH10_27290"/>
<evidence type="ECO:0000313" key="2">
    <source>
        <dbReference type="Proteomes" id="UP000317039"/>
    </source>
</evidence>
<gene>
    <name evidence="1" type="ORF">FOH10_27290</name>
</gene>